<gene>
    <name evidence="8" type="ORF">CJN711_LOCUS33427</name>
    <name evidence="7" type="ORF">KQP761_LOCUS14470</name>
    <name evidence="11" type="ORF">MBJ925_LOCUS33505</name>
    <name evidence="9" type="ORF">WKI299_LOCUS11409</name>
    <name evidence="10" type="ORF">XDN619_LOCUS12133</name>
</gene>
<dbReference type="Proteomes" id="UP000663834">
    <property type="component" value="Unassembled WGS sequence"/>
</dbReference>
<dbReference type="Pfam" id="PF00782">
    <property type="entry name" value="DSPc"/>
    <property type="match status" value="1"/>
</dbReference>
<dbReference type="PANTHER" id="PTHR10159">
    <property type="entry name" value="DUAL SPECIFICITY PROTEIN PHOSPHATASE"/>
    <property type="match status" value="1"/>
</dbReference>
<dbReference type="PANTHER" id="PTHR10159:SF519">
    <property type="entry name" value="DUAL SPECIFICITY PROTEIN PHOSPHATASE MPK3"/>
    <property type="match status" value="1"/>
</dbReference>
<evidence type="ECO:0000313" key="10">
    <source>
        <dbReference type="EMBL" id="CAF2068827.1"/>
    </source>
</evidence>
<dbReference type="PROSITE" id="PS00383">
    <property type="entry name" value="TYR_PHOSPHATASE_1"/>
    <property type="match status" value="1"/>
</dbReference>
<evidence type="ECO:0000313" key="11">
    <source>
        <dbReference type="EMBL" id="CAF2165528.1"/>
    </source>
</evidence>
<dbReference type="EC" id="3.1.3.48" evidence="2"/>
<dbReference type="AlphaFoldDB" id="A0A816YSA9"/>
<evidence type="ECO:0000313" key="8">
    <source>
        <dbReference type="EMBL" id="CAF1585353.1"/>
    </source>
</evidence>
<evidence type="ECO:0000313" key="12">
    <source>
        <dbReference type="Proteomes" id="UP000663824"/>
    </source>
</evidence>
<dbReference type="SUPFAM" id="SSF52799">
    <property type="entry name" value="(Phosphotyrosine protein) phosphatases II"/>
    <property type="match status" value="1"/>
</dbReference>
<evidence type="ECO:0000313" key="9">
    <source>
        <dbReference type="EMBL" id="CAF2057163.1"/>
    </source>
</evidence>
<proteinExistence type="inferred from homology"/>
<dbReference type="CDD" id="cd14498">
    <property type="entry name" value="DSP"/>
    <property type="match status" value="1"/>
</dbReference>
<dbReference type="SMART" id="SM00195">
    <property type="entry name" value="DSPc"/>
    <property type="match status" value="1"/>
</dbReference>
<dbReference type="InterPro" id="IPR000340">
    <property type="entry name" value="Dual-sp_phosphatase_cat-dom"/>
</dbReference>
<dbReference type="InterPro" id="IPR029021">
    <property type="entry name" value="Prot-tyrosine_phosphatase-like"/>
</dbReference>
<evidence type="ECO:0000259" key="6">
    <source>
        <dbReference type="PROSITE" id="PS50056"/>
    </source>
</evidence>
<dbReference type="Proteomes" id="UP000663887">
    <property type="component" value="Unassembled WGS sequence"/>
</dbReference>
<keyword evidence="4" id="KW-0904">Protein phosphatase</keyword>
<dbReference type="GO" id="GO:0043409">
    <property type="term" value="P:negative regulation of MAPK cascade"/>
    <property type="evidence" value="ECO:0007669"/>
    <property type="project" value="TreeGrafter"/>
</dbReference>
<dbReference type="EMBL" id="CAJNOV010016159">
    <property type="protein sequence ID" value="CAF1585353.1"/>
    <property type="molecule type" value="Genomic_DNA"/>
</dbReference>
<dbReference type="OrthoDB" id="285418at2759"/>
<dbReference type="EMBL" id="CAJNRF010004194">
    <property type="protein sequence ID" value="CAF2057163.1"/>
    <property type="molecule type" value="Genomic_DNA"/>
</dbReference>
<evidence type="ECO:0000256" key="2">
    <source>
        <dbReference type="ARBA" id="ARBA00013064"/>
    </source>
</evidence>
<feature type="domain" description="Tyrosine specific protein phosphatases" evidence="6">
    <location>
        <begin position="120"/>
        <end position="178"/>
    </location>
</feature>
<reference evidence="11" key="1">
    <citation type="submission" date="2021-02" db="EMBL/GenBank/DDBJ databases">
        <authorList>
            <person name="Nowell W R."/>
        </authorList>
    </citation>
    <scope>NUCLEOTIDE SEQUENCE</scope>
</reference>
<dbReference type="PROSITE" id="PS50056">
    <property type="entry name" value="TYR_PHOSPHATASE_2"/>
    <property type="match status" value="1"/>
</dbReference>
<dbReference type="GO" id="GO:0004725">
    <property type="term" value="F:protein tyrosine phosphatase activity"/>
    <property type="evidence" value="ECO:0007669"/>
    <property type="project" value="UniProtKB-EC"/>
</dbReference>
<evidence type="ECO:0000256" key="3">
    <source>
        <dbReference type="ARBA" id="ARBA00022801"/>
    </source>
</evidence>
<dbReference type="GO" id="GO:0005737">
    <property type="term" value="C:cytoplasm"/>
    <property type="evidence" value="ECO:0007669"/>
    <property type="project" value="TreeGrafter"/>
</dbReference>
<protein>
    <recommendedName>
        <fullName evidence="2">protein-tyrosine-phosphatase</fullName>
        <ecNumber evidence="2">3.1.3.48</ecNumber>
    </recommendedName>
</protein>
<dbReference type="Proteomes" id="UP000663856">
    <property type="component" value="Unassembled WGS sequence"/>
</dbReference>
<name>A0A816YSA9_9BILA</name>
<dbReference type="InterPro" id="IPR016130">
    <property type="entry name" value="Tyr_Pase_AS"/>
</dbReference>
<sequence length="213" mass="24844">MAMKPVSTSVWIGELTLDKLQHEMHVSENELAYLQQLVNLRSKKRQIQSPKDAGYARPSVIIDNFLYHGELKHAENKYLLNGLNIGHIINVSDCPLQQDILDHFNVLWINLDDAFGVDISQYFETTNEFLNICKKKDEKVLVHCQMGISRSSTIVLAYLLKYHYDSLANAYDYLVERRRFAAPNHSFFLQLIRYERKLYEKPDVNKPPTIDKK</sequence>
<feature type="domain" description="Tyrosine-protein phosphatase" evidence="5">
    <location>
        <begin position="57"/>
        <end position="200"/>
    </location>
</feature>
<dbReference type="EMBL" id="CAJNRG010004762">
    <property type="protein sequence ID" value="CAF2068827.1"/>
    <property type="molecule type" value="Genomic_DNA"/>
</dbReference>
<dbReference type="Proteomes" id="UP000663855">
    <property type="component" value="Unassembled WGS sequence"/>
</dbReference>
<comment type="caution">
    <text evidence="11">The sequence shown here is derived from an EMBL/GenBank/DDBJ whole genome shotgun (WGS) entry which is preliminary data.</text>
</comment>
<accession>A0A816YSA9</accession>
<organism evidence="11 12">
    <name type="scientific">Rotaria magnacalcarata</name>
    <dbReference type="NCBI Taxonomy" id="392030"/>
    <lineage>
        <taxon>Eukaryota</taxon>
        <taxon>Metazoa</taxon>
        <taxon>Spiralia</taxon>
        <taxon>Gnathifera</taxon>
        <taxon>Rotifera</taxon>
        <taxon>Eurotatoria</taxon>
        <taxon>Bdelloidea</taxon>
        <taxon>Philodinida</taxon>
        <taxon>Philodinidae</taxon>
        <taxon>Rotaria</taxon>
    </lineage>
</organism>
<comment type="similarity">
    <text evidence="1">Belongs to the protein-tyrosine phosphatase family. Non-receptor class dual specificity subfamily.</text>
</comment>
<keyword evidence="3" id="KW-0378">Hydrolase</keyword>
<evidence type="ECO:0000259" key="5">
    <source>
        <dbReference type="PROSITE" id="PS50054"/>
    </source>
</evidence>
<dbReference type="Proteomes" id="UP000663824">
    <property type="component" value="Unassembled WGS sequence"/>
</dbReference>
<dbReference type="InterPro" id="IPR000387">
    <property type="entry name" value="Tyr_Pase_dom"/>
</dbReference>
<evidence type="ECO:0000256" key="1">
    <source>
        <dbReference type="ARBA" id="ARBA00008601"/>
    </source>
</evidence>
<evidence type="ECO:0000313" key="7">
    <source>
        <dbReference type="EMBL" id="CAF1497980.1"/>
    </source>
</evidence>
<dbReference type="EMBL" id="CAJNRE010018429">
    <property type="protein sequence ID" value="CAF2165528.1"/>
    <property type="molecule type" value="Genomic_DNA"/>
</dbReference>
<dbReference type="Gene3D" id="3.90.190.10">
    <property type="entry name" value="Protein tyrosine phosphatase superfamily"/>
    <property type="match status" value="1"/>
</dbReference>
<evidence type="ECO:0000256" key="4">
    <source>
        <dbReference type="ARBA" id="ARBA00022912"/>
    </source>
</evidence>
<dbReference type="PROSITE" id="PS50054">
    <property type="entry name" value="TYR_PHOSPHATASE_DUAL"/>
    <property type="match status" value="1"/>
</dbReference>
<dbReference type="InterPro" id="IPR020422">
    <property type="entry name" value="TYR_PHOSPHATASE_DUAL_dom"/>
</dbReference>
<dbReference type="EMBL" id="CAJNOW010006819">
    <property type="protein sequence ID" value="CAF1497980.1"/>
    <property type="molecule type" value="Genomic_DNA"/>
</dbReference>